<keyword evidence="9" id="KW-1185">Reference proteome</keyword>
<dbReference type="InterPro" id="IPR052230">
    <property type="entry name" value="DNA_polymerase_eta"/>
</dbReference>
<evidence type="ECO:0000313" key="8">
    <source>
        <dbReference type="EMBL" id="KAL3798764.1"/>
    </source>
</evidence>
<organism evidence="8 9">
    <name type="scientific">Cyclotella atomus</name>
    <dbReference type="NCBI Taxonomy" id="382360"/>
    <lineage>
        <taxon>Eukaryota</taxon>
        <taxon>Sar</taxon>
        <taxon>Stramenopiles</taxon>
        <taxon>Ochrophyta</taxon>
        <taxon>Bacillariophyta</taxon>
        <taxon>Coscinodiscophyceae</taxon>
        <taxon>Thalassiosirophycidae</taxon>
        <taxon>Stephanodiscales</taxon>
        <taxon>Stephanodiscaceae</taxon>
        <taxon>Cyclotella</taxon>
    </lineage>
</organism>
<dbReference type="Pfam" id="PF00817">
    <property type="entry name" value="IMS"/>
    <property type="match status" value="1"/>
</dbReference>
<comment type="subcellular location">
    <subcellularLocation>
        <location evidence="1">Nucleus</location>
    </subcellularLocation>
</comment>
<dbReference type="InterPro" id="IPR043502">
    <property type="entry name" value="DNA/RNA_pol_sf"/>
</dbReference>
<dbReference type="EMBL" id="JALLPJ020000204">
    <property type="protein sequence ID" value="KAL3798764.1"/>
    <property type="molecule type" value="Genomic_DNA"/>
</dbReference>
<dbReference type="GO" id="GO:0016740">
    <property type="term" value="F:transferase activity"/>
    <property type="evidence" value="ECO:0007669"/>
    <property type="project" value="UniProtKB-KW"/>
</dbReference>
<reference evidence="8 9" key="1">
    <citation type="submission" date="2024-10" db="EMBL/GenBank/DDBJ databases">
        <title>Updated reference genomes for cyclostephanoid diatoms.</title>
        <authorList>
            <person name="Roberts W.R."/>
            <person name="Alverson A.J."/>
        </authorList>
    </citation>
    <scope>NUCLEOTIDE SEQUENCE [LARGE SCALE GENOMIC DNA]</scope>
    <source>
        <strain evidence="8 9">AJA010-31</strain>
    </source>
</reference>
<keyword evidence="5" id="KW-0234">DNA repair</keyword>
<dbReference type="GO" id="GO:0071897">
    <property type="term" value="P:DNA biosynthetic process"/>
    <property type="evidence" value="ECO:0007669"/>
    <property type="project" value="UniProtKB-ARBA"/>
</dbReference>
<dbReference type="GO" id="GO:0046872">
    <property type="term" value="F:metal ion binding"/>
    <property type="evidence" value="ECO:0007669"/>
    <property type="project" value="UniProtKB-KW"/>
</dbReference>
<name>A0ABD3QG71_9STRA</name>
<dbReference type="PANTHER" id="PTHR45873:SF1">
    <property type="entry name" value="DNA POLYMERASE ETA"/>
    <property type="match status" value="1"/>
</dbReference>
<evidence type="ECO:0000313" key="9">
    <source>
        <dbReference type="Proteomes" id="UP001530400"/>
    </source>
</evidence>
<dbReference type="GO" id="GO:0006301">
    <property type="term" value="P:DNA damage tolerance"/>
    <property type="evidence" value="ECO:0007669"/>
    <property type="project" value="UniProtKB-ARBA"/>
</dbReference>
<dbReference type="Gene3D" id="3.40.1170.60">
    <property type="match status" value="1"/>
</dbReference>
<proteinExistence type="predicted"/>
<dbReference type="InterPro" id="IPR001126">
    <property type="entry name" value="UmuC"/>
</dbReference>
<dbReference type="Pfam" id="PF21704">
    <property type="entry name" value="POLH-Rev1_HhH"/>
    <property type="match status" value="1"/>
</dbReference>
<keyword evidence="4" id="KW-0227">DNA damage</keyword>
<accession>A0ABD3QG71</accession>
<evidence type="ECO:0000256" key="6">
    <source>
        <dbReference type="ARBA" id="ARBA00023242"/>
    </source>
</evidence>
<dbReference type="PIRSF" id="PIRSF036603">
    <property type="entry name" value="DPol_eta"/>
    <property type="match status" value="1"/>
</dbReference>
<comment type="caution">
    <text evidence="8">The sequence shown here is derived from an EMBL/GenBank/DDBJ whole genome shotgun (WGS) entry which is preliminary data.</text>
</comment>
<dbReference type="Gene3D" id="3.30.1490.100">
    <property type="entry name" value="DNA polymerase, Y-family, little finger domain"/>
    <property type="match status" value="1"/>
</dbReference>
<keyword evidence="3" id="KW-0479">Metal-binding</keyword>
<protein>
    <recommendedName>
        <fullName evidence="7">UmuC domain-containing protein</fullName>
    </recommendedName>
</protein>
<sequence>MSTPSKKRSPTKCADQQRVVLLLDMDCFYAQCETVRLGLDREIPLALIQWNSALAVSYPARKFVIVRGDSFEKIREKSNGACVCIHLPVTSLNDSTSPTRGQELNANMQSQNDAENGAAMGHLEEDIKASYDAEFNQPAHVRDDMYKREKNKMRSRNEGKACLDRYRLASARIFSLIDETLANNLGRRNYTLERASIDELFIDVTSFCNNPEHDQHEKIDDNDNENGVDFASAEKQFRSTCQNNAMQSLQETNICDENNLHPNDINAEKALVLGCHIARIVRGAVFDELRFTLSAGISTSKLVAKLGATYGKPNGQAVIFPGAVTKVMDETQIKKARMLGGKLGKKVLSLLPENETTMGSVARLLSLDDLIKGVGEEAGRWVFDACRGICTEEVKSTLRVLPKSITAFKSFSSVGYPELEKWTELLASDIVKRVELDTARNNRAPKSCTLGFTTDYGGPWIGKSVRLTFPSDREFDTRVKRLCDNTRKVLTENGVSNVIRLGFSAIDFVARPSKGIESFFAPAPADVKKSPTKTSMGTKNGTCAKQKCQTKKPNGIEAFFSSGKNTARQQDPNHCNNQKCVAADEFTQLSMTGTKINESAIAAPADLVNNSDTLTDEEIARRLHNELNNNSTADMMQPAKEIDRDQTVAMKLQSKYDRENDVLTRVEKYSAGNKRKMVGKTETQKGAAMHKKSKLDSYFLLKK</sequence>
<dbReference type="Gene3D" id="3.30.70.270">
    <property type="match status" value="1"/>
</dbReference>
<evidence type="ECO:0000256" key="1">
    <source>
        <dbReference type="ARBA" id="ARBA00004123"/>
    </source>
</evidence>
<dbReference type="Proteomes" id="UP001530400">
    <property type="component" value="Unassembled WGS sequence"/>
</dbReference>
<dbReference type="GO" id="GO:0006281">
    <property type="term" value="P:DNA repair"/>
    <property type="evidence" value="ECO:0007669"/>
    <property type="project" value="UniProtKB-KW"/>
</dbReference>
<dbReference type="Gene3D" id="1.10.150.20">
    <property type="entry name" value="5' to 3' exonuclease, C-terminal subdomain"/>
    <property type="match status" value="1"/>
</dbReference>
<dbReference type="SUPFAM" id="SSF56672">
    <property type="entry name" value="DNA/RNA polymerases"/>
    <property type="match status" value="1"/>
</dbReference>
<feature type="domain" description="UmuC" evidence="7">
    <location>
        <begin position="20"/>
        <end position="340"/>
    </location>
</feature>
<dbReference type="InterPro" id="IPR036775">
    <property type="entry name" value="DNA_pol_Y-fam_lit_finger_sf"/>
</dbReference>
<evidence type="ECO:0000259" key="7">
    <source>
        <dbReference type="PROSITE" id="PS50173"/>
    </source>
</evidence>
<dbReference type="InterPro" id="IPR043128">
    <property type="entry name" value="Rev_trsase/Diguanyl_cyclase"/>
</dbReference>
<gene>
    <name evidence="8" type="ORF">ACHAWO_012008</name>
</gene>
<evidence type="ECO:0000256" key="3">
    <source>
        <dbReference type="ARBA" id="ARBA00022723"/>
    </source>
</evidence>
<dbReference type="GO" id="GO:0005634">
    <property type="term" value="C:nucleus"/>
    <property type="evidence" value="ECO:0007669"/>
    <property type="project" value="UniProtKB-SubCell"/>
</dbReference>
<dbReference type="AlphaFoldDB" id="A0ABD3QG71"/>
<keyword evidence="6" id="KW-0539">Nucleus</keyword>
<dbReference type="PROSITE" id="PS50173">
    <property type="entry name" value="UMUC"/>
    <property type="match status" value="1"/>
</dbReference>
<dbReference type="PANTHER" id="PTHR45873">
    <property type="entry name" value="DNA POLYMERASE ETA"/>
    <property type="match status" value="1"/>
</dbReference>
<evidence type="ECO:0000256" key="4">
    <source>
        <dbReference type="ARBA" id="ARBA00022763"/>
    </source>
</evidence>
<keyword evidence="2" id="KW-0808">Transferase</keyword>
<evidence type="ECO:0000256" key="2">
    <source>
        <dbReference type="ARBA" id="ARBA00022679"/>
    </source>
</evidence>
<evidence type="ECO:0000256" key="5">
    <source>
        <dbReference type="ARBA" id="ARBA00023204"/>
    </source>
</evidence>
<dbReference type="SUPFAM" id="SSF100879">
    <property type="entry name" value="Lesion bypass DNA polymerase (Y-family), little finger domain"/>
    <property type="match status" value="1"/>
</dbReference>